<name>A0ABX8ZFB0_9SPHN</name>
<evidence type="ECO:0000313" key="1">
    <source>
        <dbReference type="EMBL" id="QZD87653.1"/>
    </source>
</evidence>
<dbReference type="RefSeq" id="WP_221423190.1">
    <property type="nucleotide sequence ID" value="NZ_CP081297.1"/>
</dbReference>
<proteinExistence type="predicted"/>
<reference evidence="1 2" key="1">
    <citation type="submission" date="2021-08" db="EMBL/GenBank/DDBJ databases">
        <title>Comparative Genomics Analysis of the Genus Qipengyuania Reveals Extensive Genetic Diversity and Metabolic Versatility, Including the Description of Fifteen Novel Species.</title>
        <authorList>
            <person name="Liu Y."/>
        </authorList>
    </citation>
    <scope>NUCLEOTIDE SEQUENCE [LARGE SCALE GENOMIC DNA]</scope>
    <source>
        <strain evidence="1 2">1XM2-8</strain>
    </source>
</reference>
<keyword evidence="2" id="KW-1185">Reference proteome</keyword>
<accession>A0ABX8ZFB0</accession>
<organism evidence="1 2">
    <name type="scientific">Qipengyuania psychrotolerans</name>
    <dbReference type="NCBI Taxonomy" id="2867238"/>
    <lineage>
        <taxon>Bacteria</taxon>
        <taxon>Pseudomonadati</taxon>
        <taxon>Pseudomonadota</taxon>
        <taxon>Alphaproteobacteria</taxon>
        <taxon>Sphingomonadales</taxon>
        <taxon>Erythrobacteraceae</taxon>
        <taxon>Qipengyuania</taxon>
    </lineage>
</organism>
<evidence type="ECO:0000313" key="2">
    <source>
        <dbReference type="Proteomes" id="UP000824280"/>
    </source>
</evidence>
<protein>
    <submittedName>
        <fullName evidence="1">Uncharacterized protein</fullName>
    </submittedName>
</protein>
<dbReference type="EMBL" id="CP081297">
    <property type="protein sequence ID" value="QZD87653.1"/>
    <property type="molecule type" value="Genomic_DNA"/>
</dbReference>
<sequence length="114" mass="13158">MTKLSFPENMWSNKYYGKQGKVDDELLNLAKAAKLVADLSQAAGERRLRDPVRLQQAMKDYDRRAAGYQREISPGDFVRQDAERFEGGEMRVAMERVAQLLDREFGTDLRSKKE</sequence>
<dbReference type="Proteomes" id="UP000824280">
    <property type="component" value="Chromosome"/>
</dbReference>
<gene>
    <name evidence="1" type="ORF">K3166_02830</name>
</gene>